<proteinExistence type="predicted"/>
<keyword evidence="3" id="KW-1185">Reference proteome</keyword>
<dbReference type="Pfam" id="PF21837">
    <property type="entry name" value="DUF6896"/>
    <property type="match status" value="1"/>
</dbReference>
<sequence>MSEKNIDFEDIIMQMAVYIKKFHSHLTIKYQLTDIPFFSKGKAFPKKGVEVIDDIMVEYWFHGGGCSLKWGEIEIHYNTDASSKNEICISTYPVRKFIQTNIKFNNSEYINYNSEDIERELEVLEKKGVLMTRKPYDLGMFHVNEVWCVMRSNGLSFNGENKDNIDWI</sequence>
<evidence type="ECO:0000313" key="2">
    <source>
        <dbReference type="EMBL" id="RFM27940.1"/>
    </source>
</evidence>
<feature type="domain" description="DUF6896" evidence="1">
    <location>
        <begin position="8"/>
        <end position="133"/>
    </location>
</feature>
<gene>
    <name evidence="2" type="ORF">DXN05_10355</name>
</gene>
<dbReference type="AlphaFoldDB" id="A0A3E1NJ29"/>
<dbReference type="Proteomes" id="UP000261284">
    <property type="component" value="Unassembled WGS sequence"/>
</dbReference>
<dbReference type="EMBL" id="QTJU01000003">
    <property type="protein sequence ID" value="RFM27940.1"/>
    <property type="molecule type" value="Genomic_DNA"/>
</dbReference>
<reference evidence="2 3" key="1">
    <citation type="submission" date="2018-08" db="EMBL/GenBank/DDBJ databases">
        <title>Chitinophagaceae sp. K23C18032701, a novel bacterium isolated from forest soil.</title>
        <authorList>
            <person name="Wang C."/>
        </authorList>
    </citation>
    <scope>NUCLEOTIDE SEQUENCE [LARGE SCALE GENOMIC DNA]</scope>
    <source>
        <strain evidence="2 3">K23C18032701</strain>
    </source>
</reference>
<evidence type="ECO:0000313" key="3">
    <source>
        <dbReference type="Proteomes" id="UP000261284"/>
    </source>
</evidence>
<accession>A0A3E1NJ29</accession>
<protein>
    <recommendedName>
        <fullName evidence="1">DUF6896 domain-containing protein</fullName>
    </recommendedName>
</protein>
<dbReference type="RefSeq" id="WP_116847187.1">
    <property type="nucleotide sequence ID" value="NZ_QTJU01000003.1"/>
</dbReference>
<comment type="caution">
    <text evidence="2">The sequence shown here is derived from an EMBL/GenBank/DDBJ whole genome shotgun (WGS) entry which is preliminary data.</text>
</comment>
<dbReference type="InterPro" id="IPR054191">
    <property type="entry name" value="DUF6896"/>
</dbReference>
<name>A0A3E1NJ29_9BACT</name>
<organism evidence="2 3">
    <name type="scientific">Deminuibacter soli</name>
    <dbReference type="NCBI Taxonomy" id="2291815"/>
    <lineage>
        <taxon>Bacteria</taxon>
        <taxon>Pseudomonadati</taxon>
        <taxon>Bacteroidota</taxon>
        <taxon>Chitinophagia</taxon>
        <taxon>Chitinophagales</taxon>
        <taxon>Chitinophagaceae</taxon>
        <taxon>Deminuibacter</taxon>
    </lineage>
</organism>
<evidence type="ECO:0000259" key="1">
    <source>
        <dbReference type="Pfam" id="PF21837"/>
    </source>
</evidence>
<dbReference type="OrthoDB" id="676223at2"/>